<dbReference type="InterPro" id="IPR021400">
    <property type="entry name" value="DUF3039"/>
</dbReference>
<protein>
    <submittedName>
        <fullName evidence="2">DUF3039 domain-containing protein</fullName>
    </submittedName>
</protein>
<evidence type="ECO:0000256" key="1">
    <source>
        <dbReference type="SAM" id="MobiDB-lite"/>
    </source>
</evidence>
<evidence type="ECO:0000313" key="3">
    <source>
        <dbReference type="Proteomes" id="UP000481360"/>
    </source>
</evidence>
<feature type="region of interest" description="Disordered" evidence="1">
    <location>
        <begin position="1"/>
        <end position="23"/>
    </location>
</feature>
<dbReference type="Pfam" id="PF11238">
    <property type="entry name" value="DUF3039"/>
    <property type="match status" value="1"/>
</dbReference>
<dbReference type="AlphaFoldDB" id="A0A7C9RUA7"/>
<feature type="compositionally biased region" description="Basic and acidic residues" evidence="1">
    <location>
        <begin position="9"/>
        <end position="23"/>
    </location>
</feature>
<dbReference type="Proteomes" id="UP000481360">
    <property type="component" value="Unassembled WGS sequence"/>
</dbReference>
<proteinExistence type="predicted"/>
<sequence length="84" mass="8955">MSTQTLPEVDVRPEGTDHTGDDTPKMFHYVRKAKIAESAVMGTHVVALCGEVFPVTRSPKPGSPVCPDCKKIYEGLPKGGDGGE</sequence>
<keyword evidence="3" id="KW-1185">Reference proteome</keyword>
<dbReference type="RefSeq" id="WP_166050960.1">
    <property type="nucleotide sequence ID" value="NZ_JAAMPJ010000008.1"/>
</dbReference>
<organism evidence="2 3">
    <name type="scientific">Lentzea alba</name>
    <dbReference type="NCBI Taxonomy" id="2714351"/>
    <lineage>
        <taxon>Bacteria</taxon>
        <taxon>Bacillati</taxon>
        <taxon>Actinomycetota</taxon>
        <taxon>Actinomycetes</taxon>
        <taxon>Pseudonocardiales</taxon>
        <taxon>Pseudonocardiaceae</taxon>
        <taxon>Lentzea</taxon>
    </lineage>
</organism>
<accession>A0A7C9RUA7</accession>
<reference evidence="2 3" key="1">
    <citation type="submission" date="2020-03" db="EMBL/GenBank/DDBJ databases">
        <title>Isolation and identification of active actinomycetes.</title>
        <authorList>
            <person name="Sun X."/>
        </authorList>
    </citation>
    <scope>NUCLEOTIDE SEQUENCE [LARGE SCALE GENOMIC DNA]</scope>
    <source>
        <strain evidence="2 3">NEAU-D13</strain>
    </source>
</reference>
<name>A0A7C9RUA7_9PSEU</name>
<dbReference type="EMBL" id="JAAMPJ010000008">
    <property type="protein sequence ID" value="NGY63028.1"/>
    <property type="molecule type" value="Genomic_DNA"/>
</dbReference>
<comment type="caution">
    <text evidence="2">The sequence shown here is derived from an EMBL/GenBank/DDBJ whole genome shotgun (WGS) entry which is preliminary data.</text>
</comment>
<evidence type="ECO:0000313" key="2">
    <source>
        <dbReference type="EMBL" id="NGY63028.1"/>
    </source>
</evidence>
<gene>
    <name evidence="2" type="ORF">G7043_29315</name>
</gene>